<evidence type="ECO:0000313" key="4">
    <source>
        <dbReference type="Proteomes" id="UP001370348"/>
    </source>
</evidence>
<dbReference type="Gene3D" id="3.20.20.70">
    <property type="entry name" value="Aldolase class I"/>
    <property type="match status" value="1"/>
</dbReference>
<evidence type="ECO:0000313" key="3">
    <source>
        <dbReference type="EMBL" id="WXB18814.1"/>
    </source>
</evidence>
<protein>
    <submittedName>
        <fullName evidence="3">Dihydrodipicolinate synthase family protein</fullName>
    </submittedName>
</protein>
<keyword evidence="4" id="KW-1185">Reference proteome</keyword>
<gene>
    <name evidence="3" type="ORF">LZC94_16445</name>
</gene>
<dbReference type="PANTHER" id="PTHR12128:SF72">
    <property type="entry name" value="DIHYDRODIPICOLINATE SYNTHASE"/>
    <property type="match status" value="1"/>
</dbReference>
<dbReference type="Pfam" id="PF00701">
    <property type="entry name" value="DHDPS"/>
    <property type="match status" value="1"/>
</dbReference>
<accession>A0ABZ2M8I6</accession>
<dbReference type="Proteomes" id="UP001370348">
    <property type="component" value="Chromosome"/>
</dbReference>
<dbReference type="PANTHER" id="PTHR12128">
    <property type="entry name" value="DIHYDRODIPICOLINATE SYNTHASE"/>
    <property type="match status" value="1"/>
</dbReference>
<feature type="compositionally biased region" description="Basic and acidic residues" evidence="2">
    <location>
        <begin position="34"/>
        <end position="48"/>
    </location>
</feature>
<dbReference type="CDD" id="cd00408">
    <property type="entry name" value="DHDPS-like"/>
    <property type="match status" value="1"/>
</dbReference>
<sequence length="373" mass="40525">MQNLRSGGANARVEFRQNLRAPRTNEMGALTGADPKKNKQDRKEELPKSSRKARVRWRGVIPAVTTPFNADLSVDYGALADQCRWLAERGVSGIAPLGSLGEGATLTHSEKRQILETCVRAVGDRVAVLPGVFALSTPEAVALARHARAVGCGGLMILPPFIYGADAREVQTYVGVVMAATDLRCILYNNPQAYRVDFLPEQVALLAREFPNLEAVRESSPDPQRLTALRAALDSRVEILGGSDSTILEAFAEGAVGWLSGLVSAFPAECLALHRHAVESKVDLDASGEHPMQKLAELHQWFAPLMQLTTGPKVIQHTKLIQERVGRGHSRVRAPRLALEGEELRRALEIIDHAIATRPKLDEAPATVASKEA</sequence>
<name>A0ABZ2M8I6_9BACT</name>
<proteinExistence type="predicted"/>
<dbReference type="EMBL" id="CP089984">
    <property type="protein sequence ID" value="WXB18814.1"/>
    <property type="molecule type" value="Genomic_DNA"/>
</dbReference>
<dbReference type="SUPFAM" id="SSF51569">
    <property type="entry name" value="Aldolase"/>
    <property type="match status" value="1"/>
</dbReference>
<dbReference type="PRINTS" id="PR00146">
    <property type="entry name" value="DHPICSNTHASE"/>
</dbReference>
<evidence type="ECO:0000256" key="1">
    <source>
        <dbReference type="ARBA" id="ARBA00023239"/>
    </source>
</evidence>
<organism evidence="3 4">
    <name type="scientific">Pendulispora albinea</name>
    <dbReference type="NCBI Taxonomy" id="2741071"/>
    <lineage>
        <taxon>Bacteria</taxon>
        <taxon>Pseudomonadati</taxon>
        <taxon>Myxococcota</taxon>
        <taxon>Myxococcia</taxon>
        <taxon>Myxococcales</taxon>
        <taxon>Sorangiineae</taxon>
        <taxon>Pendulisporaceae</taxon>
        <taxon>Pendulispora</taxon>
    </lineage>
</organism>
<keyword evidence="1" id="KW-0456">Lyase</keyword>
<reference evidence="3 4" key="1">
    <citation type="submission" date="2021-12" db="EMBL/GenBank/DDBJ databases">
        <title>Discovery of the Pendulisporaceae a myxobacterial family with distinct sporulation behavior and unique specialized metabolism.</title>
        <authorList>
            <person name="Garcia R."/>
            <person name="Popoff A."/>
            <person name="Bader C.D."/>
            <person name="Loehr J."/>
            <person name="Walesch S."/>
            <person name="Walt C."/>
            <person name="Boldt J."/>
            <person name="Bunk B."/>
            <person name="Haeckl F.J.F.P.J."/>
            <person name="Gunesch A.P."/>
            <person name="Birkelbach J."/>
            <person name="Nuebel U."/>
            <person name="Pietschmann T."/>
            <person name="Bach T."/>
            <person name="Mueller R."/>
        </authorList>
    </citation>
    <scope>NUCLEOTIDE SEQUENCE [LARGE SCALE GENOMIC DNA]</scope>
    <source>
        <strain evidence="3 4">MSr11954</strain>
    </source>
</reference>
<dbReference type="InterPro" id="IPR013785">
    <property type="entry name" value="Aldolase_TIM"/>
</dbReference>
<dbReference type="SMART" id="SM01130">
    <property type="entry name" value="DHDPS"/>
    <property type="match status" value="1"/>
</dbReference>
<dbReference type="RefSeq" id="WP_394828440.1">
    <property type="nucleotide sequence ID" value="NZ_CP089984.1"/>
</dbReference>
<evidence type="ECO:0000256" key="2">
    <source>
        <dbReference type="SAM" id="MobiDB-lite"/>
    </source>
</evidence>
<feature type="region of interest" description="Disordered" evidence="2">
    <location>
        <begin position="1"/>
        <end position="51"/>
    </location>
</feature>
<dbReference type="InterPro" id="IPR002220">
    <property type="entry name" value="DapA-like"/>
</dbReference>